<feature type="region of interest" description="Disordered" evidence="1">
    <location>
        <begin position="113"/>
        <end position="135"/>
    </location>
</feature>
<evidence type="ECO:0008006" key="5">
    <source>
        <dbReference type="Google" id="ProtNLM"/>
    </source>
</evidence>
<keyword evidence="2" id="KW-0732">Signal</keyword>
<gene>
    <name evidence="3" type="ORF">AKJ09_11392</name>
</gene>
<feature type="chain" id="PRO_5005467308" description="Lipoprotein" evidence="2">
    <location>
        <begin position="20"/>
        <end position="213"/>
    </location>
</feature>
<evidence type="ECO:0000313" key="4">
    <source>
        <dbReference type="Proteomes" id="UP000064967"/>
    </source>
</evidence>
<dbReference type="Proteomes" id="UP000064967">
    <property type="component" value="Chromosome"/>
</dbReference>
<dbReference type="STRING" id="1391654.AKJ09_11392"/>
<feature type="region of interest" description="Disordered" evidence="1">
    <location>
        <begin position="37"/>
        <end position="60"/>
    </location>
</feature>
<evidence type="ECO:0000256" key="2">
    <source>
        <dbReference type="SAM" id="SignalP"/>
    </source>
</evidence>
<dbReference type="RefSeq" id="WP_146655300.1">
    <property type="nucleotide sequence ID" value="NZ_CP012333.1"/>
</dbReference>
<dbReference type="PROSITE" id="PS51257">
    <property type="entry name" value="PROKAR_LIPOPROTEIN"/>
    <property type="match status" value="1"/>
</dbReference>
<keyword evidence="4" id="KW-1185">Reference proteome</keyword>
<dbReference type="AlphaFoldDB" id="A0A0K1QG47"/>
<evidence type="ECO:0000313" key="3">
    <source>
        <dbReference type="EMBL" id="AKV04729.1"/>
    </source>
</evidence>
<dbReference type="KEGG" id="llu:AKJ09_11392"/>
<proteinExistence type="predicted"/>
<name>A0A0K1QG47_9BACT</name>
<feature type="signal peptide" evidence="2">
    <location>
        <begin position="1"/>
        <end position="19"/>
    </location>
</feature>
<accession>A0A0K1QG47</accession>
<sequence length="213" mass="21290">MHAARLVFTGIAALGPAIALVACGGGSKTAATPAAASASADAGPPKPSAVVTVTPPPSGLPPMAAMPPPGVAGSKKGKVKQDPQLYACGAGAKASTKDPAELVKRAGEGCATASKMRPLGSPIRGQQADKDPSQEQKLRVQAGKCYRVYFATDANVKDAVLVMRDSNGDVVAESPSFALPEGGSVCFDTADEVSLLLAAGAGKGSYVAQVWSD</sequence>
<dbReference type="EMBL" id="CP012333">
    <property type="protein sequence ID" value="AKV04729.1"/>
    <property type="molecule type" value="Genomic_DNA"/>
</dbReference>
<protein>
    <recommendedName>
        <fullName evidence="5">Lipoprotein</fullName>
    </recommendedName>
</protein>
<feature type="compositionally biased region" description="Low complexity" evidence="1">
    <location>
        <begin position="37"/>
        <end position="53"/>
    </location>
</feature>
<reference evidence="3 4" key="1">
    <citation type="submission" date="2015-08" db="EMBL/GenBank/DDBJ databases">
        <authorList>
            <person name="Babu N.S."/>
            <person name="Beckwith C.J."/>
            <person name="Beseler K.G."/>
            <person name="Brison A."/>
            <person name="Carone J.V."/>
            <person name="Caskin T.P."/>
            <person name="Diamond M."/>
            <person name="Durham M.E."/>
            <person name="Foxe J.M."/>
            <person name="Go M."/>
            <person name="Henderson B.A."/>
            <person name="Jones I.B."/>
            <person name="McGettigan J.A."/>
            <person name="Micheletti S.J."/>
            <person name="Nasrallah M.E."/>
            <person name="Ortiz D."/>
            <person name="Piller C.R."/>
            <person name="Privatt S.R."/>
            <person name="Schneider S.L."/>
            <person name="Sharp S."/>
            <person name="Smith T.C."/>
            <person name="Stanton J.D."/>
            <person name="Ullery H.E."/>
            <person name="Wilson R.J."/>
            <person name="Serrano M.G."/>
            <person name="Buck G."/>
            <person name="Lee V."/>
            <person name="Wang Y."/>
            <person name="Carvalho R."/>
            <person name="Voegtly L."/>
            <person name="Shi R."/>
            <person name="Duckworth R."/>
            <person name="Johnson A."/>
            <person name="Loviza R."/>
            <person name="Walstead R."/>
            <person name="Shah Z."/>
            <person name="Kiflezghi M."/>
            <person name="Wade K."/>
            <person name="Ball S.L."/>
            <person name="Bradley K.W."/>
            <person name="Asai D.J."/>
            <person name="Bowman C.A."/>
            <person name="Russell D.A."/>
            <person name="Pope W.H."/>
            <person name="Jacobs-Sera D."/>
            <person name="Hendrix R.W."/>
            <person name="Hatfull G.F."/>
        </authorList>
    </citation>
    <scope>NUCLEOTIDE SEQUENCE [LARGE SCALE GENOMIC DNA]</scope>
    <source>
        <strain evidence="3 4">DSM 27648</strain>
    </source>
</reference>
<evidence type="ECO:0000256" key="1">
    <source>
        <dbReference type="SAM" id="MobiDB-lite"/>
    </source>
</evidence>
<organism evidence="3 4">
    <name type="scientific">Labilithrix luteola</name>
    <dbReference type="NCBI Taxonomy" id="1391654"/>
    <lineage>
        <taxon>Bacteria</taxon>
        <taxon>Pseudomonadati</taxon>
        <taxon>Myxococcota</taxon>
        <taxon>Polyangia</taxon>
        <taxon>Polyangiales</taxon>
        <taxon>Labilitrichaceae</taxon>
        <taxon>Labilithrix</taxon>
    </lineage>
</organism>